<dbReference type="InterPro" id="IPR035919">
    <property type="entry name" value="EAL_sf"/>
</dbReference>
<dbReference type="CDD" id="cd01948">
    <property type="entry name" value="EAL"/>
    <property type="match status" value="1"/>
</dbReference>
<comment type="caution">
    <text evidence="2">The sequence shown here is derived from an EMBL/GenBank/DDBJ whole genome shotgun (WGS) entry which is preliminary data.</text>
</comment>
<dbReference type="Proteomes" id="UP001208888">
    <property type="component" value="Unassembled WGS sequence"/>
</dbReference>
<dbReference type="InterPro" id="IPR003018">
    <property type="entry name" value="GAF"/>
</dbReference>
<dbReference type="SUPFAM" id="SSF55781">
    <property type="entry name" value="GAF domain-like"/>
    <property type="match status" value="1"/>
</dbReference>
<evidence type="ECO:0000259" key="1">
    <source>
        <dbReference type="PROSITE" id="PS50883"/>
    </source>
</evidence>
<reference evidence="2" key="1">
    <citation type="submission" date="2022-06" db="EMBL/GenBank/DDBJ databases">
        <title>Dynamics of rice microbiomes reveals core vertical transmitted seed endophytes.</title>
        <authorList>
            <person name="Liao K."/>
            <person name="Zhang X."/>
        </authorList>
    </citation>
    <scope>NUCLEOTIDE SEQUENCE</scope>
    <source>
        <strain evidence="2">JT1-17</strain>
    </source>
</reference>
<evidence type="ECO:0000313" key="3">
    <source>
        <dbReference type="Proteomes" id="UP001208888"/>
    </source>
</evidence>
<dbReference type="SMART" id="SM00052">
    <property type="entry name" value="EAL"/>
    <property type="match status" value="1"/>
</dbReference>
<sequence length="593" mass="66120">MLTNLSGDEERRHRALLTLRKPDESRDDVLQKFVRLASQALGIPGSFISVLDDEKQYVRAARNFNLKESSRADSLCRHVVDNDKAMVVPDTLHDKRFSTHPLITGMPYIRFYAGTPLKNSEGVILGTLCVTDTAPHDFGVEKVATLKLLAALVMSFLEAWHAASFADPVTSLPNRQRLMRDLQYLKASGDKTPRRLILIDCIDLSHAYELARSMGMEPVESLLKDVSTLLPLRLKPAQTDTIYTVATGRFALLTRADSKLNASWVVDKLQGIHADIGDGLTVALTTRAGEVDFSADLLPSQEVLRRSVSALHEAAGENIGWRRFSEASDERRTRDFTLLNDLASSLRNNTGLYVVYQPKICLKKGIPVGLEALIRWRHPVFGELSPAAFIPLAEQTDLLSALTDWVSDQAIARLVRFRHSPVQLPVSFNVSGQDLSRPDFASALEDKMIRAGIPAELLGIECLETEQIIENAAAIKTLEALKYKGFSISLDDFGTGHSNINYLRRIPLDVIKLDRSLITGLSSDTASRIIARSIISMLKELNYEVLAEGVENEDTVAALTQYGCDQAQGFFYSRPLADPELEEWLTWRLRERY</sequence>
<dbReference type="EMBL" id="JANFVX010000003">
    <property type="protein sequence ID" value="MCW0343054.1"/>
    <property type="molecule type" value="Genomic_DNA"/>
</dbReference>
<evidence type="ECO:0000313" key="2">
    <source>
        <dbReference type="EMBL" id="MCW0343054.1"/>
    </source>
</evidence>
<gene>
    <name evidence="2" type="ORF">NB703_001147</name>
</gene>
<dbReference type="InterPro" id="IPR029787">
    <property type="entry name" value="Nucleotide_cyclase"/>
</dbReference>
<proteinExistence type="predicted"/>
<dbReference type="Gene3D" id="3.20.20.450">
    <property type="entry name" value="EAL domain"/>
    <property type="match status" value="1"/>
</dbReference>
<protein>
    <recommendedName>
        <fullName evidence="1">EAL domain-containing protein</fullName>
    </recommendedName>
</protein>
<name>A0AAJ1CWT7_PANAN</name>
<dbReference type="InterPro" id="IPR043128">
    <property type="entry name" value="Rev_trsase/Diguanyl_cyclase"/>
</dbReference>
<dbReference type="InterPro" id="IPR001633">
    <property type="entry name" value="EAL_dom"/>
</dbReference>
<dbReference type="PANTHER" id="PTHR33121">
    <property type="entry name" value="CYCLIC DI-GMP PHOSPHODIESTERASE PDEF"/>
    <property type="match status" value="1"/>
</dbReference>
<dbReference type="Gene3D" id="3.30.450.40">
    <property type="match status" value="1"/>
</dbReference>
<dbReference type="Gene3D" id="3.30.70.270">
    <property type="match status" value="1"/>
</dbReference>
<dbReference type="InterPro" id="IPR050706">
    <property type="entry name" value="Cyclic-di-GMP_PDE-like"/>
</dbReference>
<organism evidence="2 3">
    <name type="scientific">Pantoea ananas</name>
    <name type="common">Erwinia uredovora</name>
    <dbReference type="NCBI Taxonomy" id="553"/>
    <lineage>
        <taxon>Bacteria</taxon>
        <taxon>Pseudomonadati</taxon>
        <taxon>Pseudomonadota</taxon>
        <taxon>Gammaproteobacteria</taxon>
        <taxon>Enterobacterales</taxon>
        <taxon>Erwiniaceae</taxon>
        <taxon>Pantoea</taxon>
    </lineage>
</organism>
<dbReference type="PROSITE" id="PS50883">
    <property type="entry name" value="EAL"/>
    <property type="match status" value="1"/>
</dbReference>
<dbReference type="SUPFAM" id="SSF141868">
    <property type="entry name" value="EAL domain-like"/>
    <property type="match status" value="1"/>
</dbReference>
<dbReference type="AlphaFoldDB" id="A0AAJ1CWT7"/>
<dbReference type="SUPFAM" id="SSF55073">
    <property type="entry name" value="Nucleotide cyclase"/>
    <property type="match status" value="1"/>
</dbReference>
<dbReference type="PANTHER" id="PTHR33121:SF19">
    <property type="entry name" value="CYCLIC DI-GMP PHOSPHODIESTERASE PA2567"/>
    <property type="match status" value="1"/>
</dbReference>
<dbReference type="Pfam" id="PF00563">
    <property type="entry name" value="EAL"/>
    <property type="match status" value="1"/>
</dbReference>
<dbReference type="SMART" id="SM00065">
    <property type="entry name" value="GAF"/>
    <property type="match status" value="1"/>
</dbReference>
<feature type="domain" description="EAL" evidence="1">
    <location>
        <begin position="335"/>
        <end position="589"/>
    </location>
</feature>
<dbReference type="RefSeq" id="WP_028724529.1">
    <property type="nucleotide sequence ID" value="NZ_JANFVX010000003.1"/>
</dbReference>
<dbReference type="InterPro" id="IPR029016">
    <property type="entry name" value="GAF-like_dom_sf"/>
</dbReference>
<accession>A0AAJ1CWT7</accession>
<dbReference type="GO" id="GO:0071111">
    <property type="term" value="F:cyclic-guanylate-specific phosphodiesterase activity"/>
    <property type="evidence" value="ECO:0007669"/>
    <property type="project" value="InterPro"/>
</dbReference>
<dbReference type="Pfam" id="PF01590">
    <property type="entry name" value="GAF"/>
    <property type="match status" value="1"/>
</dbReference>